<dbReference type="PANTHER" id="PTHR11988">
    <property type="entry name" value="THYROTROPH EMBRYONIC FACTOR RELATED"/>
    <property type="match status" value="1"/>
</dbReference>
<dbReference type="InterPro" id="IPR004827">
    <property type="entry name" value="bZIP"/>
</dbReference>
<name>A0AAQ6ABU1_AMPOC</name>
<proteinExistence type="inferred from homology"/>
<accession>A0AAQ6ABU1</accession>
<evidence type="ECO:0000256" key="2">
    <source>
        <dbReference type="ARBA" id="ARBA00009208"/>
    </source>
</evidence>
<dbReference type="Gene3D" id="1.20.5.170">
    <property type="match status" value="1"/>
</dbReference>
<keyword evidence="3" id="KW-0805">Transcription regulation</keyword>
<dbReference type="GO" id="GO:0005634">
    <property type="term" value="C:nucleus"/>
    <property type="evidence" value="ECO:0007669"/>
    <property type="project" value="UniProtKB-SubCell"/>
</dbReference>
<dbReference type="GeneID" id="111570321"/>
<feature type="compositionally biased region" description="Basic and acidic residues" evidence="8">
    <location>
        <begin position="224"/>
        <end position="238"/>
    </location>
</feature>
<keyword evidence="4" id="KW-0238">DNA-binding</keyword>
<comment type="similarity">
    <text evidence="2">Belongs to the bZIP family. PAR subfamily.</text>
</comment>
<reference evidence="10" key="3">
    <citation type="submission" date="2025-09" db="UniProtKB">
        <authorList>
            <consortium name="Ensembl"/>
        </authorList>
    </citation>
    <scope>IDENTIFICATION</scope>
</reference>
<dbReference type="FunFam" id="1.20.5.170:FF:000007">
    <property type="entry name" value="hepatic leukemia factor isoform X2"/>
    <property type="match status" value="1"/>
</dbReference>
<evidence type="ECO:0000256" key="3">
    <source>
        <dbReference type="ARBA" id="ARBA00023015"/>
    </source>
</evidence>
<comment type="subcellular location">
    <subcellularLocation>
        <location evidence="1">Nucleus</location>
    </subcellularLocation>
</comment>
<dbReference type="CDD" id="cd14695">
    <property type="entry name" value="bZIP_HLF"/>
    <property type="match status" value="1"/>
</dbReference>
<feature type="region of interest" description="Disordered" evidence="8">
    <location>
        <begin position="144"/>
        <end position="289"/>
    </location>
</feature>
<feature type="compositionally biased region" description="Acidic residues" evidence="8">
    <location>
        <begin position="199"/>
        <end position="221"/>
    </location>
</feature>
<dbReference type="PANTHER" id="PTHR11988:SF47">
    <property type="entry name" value="TEF TRANSCRIPTION FACTOR, PAR BZIP FAMILY MEMBER B"/>
    <property type="match status" value="1"/>
</dbReference>
<dbReference type="PROSITE" id="PS50217">
    <property type="entry name" value="BZIP"/>
    <property type="match status" value="1"/>
</dbReference>
<keyword evidence="7" id="KW-0175">Coiled coil</keyword>
<dbReference type="AlphaFoldDB" id="A0AAQ6ABU1"/>
<dbReference type="RefSeq" id="XP_023128790.2">
    <property type="nucleotide sequence ID" value="XM_023273022.3"/>
</dbReference>
<evidence type="ECO:0000256" key="1">
    <source>
        <dbReference type="ARBA" id="ARBA00004123"/>
    </source>
</evidence>
<evidence type="ECO:0000313" key="10">
    <source>
        <dbReference type="Ensembl" id="ENSAOCP00000073480.1"/>
    </source>
</evidence>
<keyword evidence="5" id="KW-0804">Transcription</keyword>
<dbReference type="SMART" id="SM00338">
    <property type="entry name" value="BRLZ"/>
    <property type="match status" value="1"/>
</dbReference>
<reference evidence="10" key="2">
    <citation type="submission" date="2025-08" db="UniProtKB">
        <authorList>
            <consortium name="Ensembl"/>
        </authorList>
    </citation>
    <scope>IDENTIFICATION</scope>
</reference>
<dbReference type="GO" id="GO:0000981">
    <property type="term" value="F:DNA-binding transcription factor activity, RNA polymerase II-specific"/>
    <property type="evidence" value="ECO:0007669"/>
    <property type="project" value="TreeGrafter"/>
</dbReference>
<reference evidence="10 11" key="1">
    <citation type="submission" date="2022-01" db="EMBL/GenBank/DDBJ databases">
        <title>A chromosome-scale genome assembly of the false clownfish, Amphiprion ocellaris.</title>
        <authorList>
            <person name="Ryu T."/>
        </authorList>
    </citation>
    <scope>NUCLEOTIDE SEQUENCE [LARGE SCALE GENOMIC DNA]</scope>
</reference>
<evidence type="ECO:0000256" key="5">
    <source>
        <dbReference type="ARBA" id="ARBA00023163"/>
    </source>
</evidence>
<evidence type="ECO:0000259" key="9">
    <source>
        <dbReference type="PROSITE" id="PS50217"/>
    </source>
</evidence>
<dbReference type="Proteomes" id="UP001501940">
    <property type="component" value="Chromosome 19"/>
</dbReference>
<organism evidence="10 11">
    <name type="scientific">Amphiprion ocellaris</name>
    <name type="common">Clown anemonefish</name>
    <dbReference type="NCBI Taxonomy" id="80972"/>
    <lineage>
        <taxon>Eukaryota</taxon>
        <taxon>Metazoa</taxon>
        <taxon>Chordata</taxon>
        <taxon>Craniata</taxon>
        <taxon>Vertebrata</taxon>
        <taxon>Euteleostomi</taxon>
        <taxon>Actinopterygii</taxon>
        <taxon>Neopterygii</taxon>
        <taxon>Teleostei</taxon>
        <taxon>Neoteleostei</taxon>
        <taxon>Acanthomorphata</taxon>
        <taxon>Ovalentaria</taxon>
        <taxon>Pomacentridae</taxon>
        <taxon>Amphiprion</taxon>
    </lineage>
</organism>
<evidence type="ECO:0000256" key="4">
    <source>
        <dbReference type="ARBA" id="ARBA00023125"/>
    </source>
</evidence>
<evidence type="ECO:0000313" key="11">
    <source>
        <dbReference type="Proteomes" id="UP001501940"/>
    </source>
</evidence>
<protein>
    <recommendedName>
        <fullName evidence="9">BZIP domain-containing protein</fullName>
    </recommendedName>
</protein>
<dbReference type="GeneTree" id="ENSGT00940000156578"/>
<feature type="coiled-coil region" evidence="7">
    <location>
        <begin position="339"/>
        <end position="373"/>
    </location>
</feature>
<feature type="compositionally biased region" description="Low complexity" evidence="8">
    <location>
        <begin position="144"/>
        <end position="182"/>
    </location>
</feature>
<dbReference type="Ensembl" id="ENSAOCT00000042888.1">
    <property type="protein sequence ID" value="ENSAOCP00000073480.1"/>
    <property type="gene ID" value="ENSAOCG00000029931.1"/>
</dbReference>
<dbReference type="InterPro" id="IPR040223">
    <property type="entry name" value="PAR_bZIP"/>
</dbReference>
<evidence type="ECO:0000256" key="7">
    <source>
        <dbReference type="SAM" id="Coils"/>
    </source>
</evidence>
<keyword evidence="11" id="KW-1185">Reference proteome</keyword>
<dbReference type="Pfam" id="PF07716">
    <property type="entry name" value="bZIP_2"/>
    <property type="match status" value="1"/>
</dbReference>
<keyword evidence="6" id="KW-0539">Nucleus</keyword>
<evidence type="ECO:0000256" key="8">
    <source>
        <dbReference type="SAM" id="MobiDB-lite"/>
    </source>
</evidence>
<evidence type="ECO:0000256" key="6">
    <source>
        <dbReference type="ARBA" id="ARBA00023242"/>
    </source>
</evidence>
<dbReference type="CTD" id="553686"/>
<dbReference type="InterPro" id="IPR046347">
    <property type="entry name" value="bZIP_sf"/>
</dbReference>
<feature type="domain" description="BZIP" evidence="9">
    <location>
        <begin position="307"/>
        <end position="370"/>
    </location>
</feature>
<feature type="compositionally biased region" description="Gly residues" evidence="8">
    <location>
        <begin position="61"/>
        <end position="76"/>
    </location>
</feature>
<sequence length="377" mass="40632">MSTTNQVFFGDKSDVPDLLKSLADYPFSFPAFDDTEIEKEKLCSSDDVEGGGAVAASAGGASRGGGGGGGSGGSGGVSASLTPAIWDKTIPYDGETFHLEYMDLDEFLLENGIPVSLEEEELQKTLTSVEGKGKSISKVVATASATTTTTTTSATPAPAAPDDAAEAASVSASASSSSTAASDPEETVTVTTLQPAKLEEEEEDEEEDEEEEEGQEEESVPEEAAAKVEVKKTDRNAAERNTPSPIDPEAIEVDINFQPDPTDLVLSSVPGGELFNPRKHKFSDEELKPQPMIKKAKKVFVPDEQKDDKYWSRRKKNNLAAKRSRDARRLKENQITVRASFLERENAALRQQVAELRKDCGRCKNILARYEAKYGPL</sequence>
<dbReference type="GO" id="GO:0000978">
    <property type="term" value="F:RNA polymerase II cis-regulatory region sequence-specific DNA binding"/>
    <property type="evidence" value="ECO:0007669"/>
    <property type="project" value="TreeGrafter"/>
</dbReference>
<feature type="region of interest" description="Disordered" evidence="8">
    <location>
        <begin position="54"/>
        <end position="76"/>
    </location>
</feature>
<dbReference type="SUPFAM" id="SSF57959">
    <property type="entry name" value="Leucine zipper domain"/>
    <property type="match status" value="1"/>
</dbReference>